<feature type="non-terminal residue" evidence="2">
    <location>
        <position position="1"/>
    </location>
</feature>
<dbReference type="AlphaFoldDB" id="A0ABD0QWR8"/>
<dbReference type="EMBL" id="JAMKFB020000006">
    <property type="protein sequence ID" value="KAL0190635.1"/>
    <property type="molecule type" value="Genomic_DNA"/>
</dbReference>
<protein>
    <submittedName>
        <fullName evidence="2">Uncharacterized protein</fullName>
    </submittedName>
</protein>
<accession>A0ABD0QWR8</accession>
<dbReference type="Proteomes" id="UP001529510">
    <property type="component" value="Unassembled WGS sequence"/>
</dbReference>
<keyword evidence="3" id="KW-1185">Reference proteome</keyword>
<name>A0ABD0QWR8_CIRMR</name>
<evidence type="ECO:0000313" key="2">
    <source>
        <dbReference type="EMBL" id="KAL0190635.1"/>
    </source>
</evidence>
<organism evidence="2 3">
    <name type="scientific">Cirrhinus mrigala</name>
    <name type="common">Mrigala</name>
    <dbReference type="NCBI Taxonomy" id="683832"/>
    <lineage>
        <taxon>Eukaryota</taxon>
        <taxon>Metazoa</taxon>
        <taxon>Chordata</taxon>
        <taxon>Craniata</taxon>
        <taxon>Vertebrata</taxon>
        <taxon>Euteleostomi</taxon>
        <taxon>Actinopterygii</taxon>
        <taxon>Neopterygii</taxon>
        <taxon>Teleostei</taxon>
        <taxon>Ostariophysi</taxon>
        <taxon>Cypriniformes</taxon>
        <taxon>Cyprinidae</taxon>
        <taxon>Labeoninae</taxon>
        <taxon>Labeonini</taxon>
        <taxon>Cirrhinus</taxon>
    </lineage>
</organism>
<feature type="non-terminal residue" evidence="2">
    <location>
        <position position="142"/>
    </location>
</feature>
<proteinExistence type="predicted"/>
<reference evidence="2 3" key="1">
    <citation type="submission" date="2024-05" db="EMBL/GenBank/DDBJ databases">
        <title>Genome sequencing and assembly of Indian major carp, Cirrhinus mrigala (Hamilton, 1822).</title>
        <authorList>
            <person name="Mohindra V."/>
            <person name="Chowdhury L.M."/>
            <person name="Lal K."/>
            <person name="Jena J.K."/>
        </authorList>
    </citation>
    <scope>NUCLEOTIDE SEQUENCE [LARGE SCALE GENOMIC DNA]</scope>
    <source>
        <strain evidence="2">CM1030</strain>
        <tissue evidence="2">Blood</tissue>
    </source>
</reference>
<sequence length="142" mass="15382">SHSSPSSVLTTLDSGAARGYINIPQVERVVAAHPQNITTWRNRPCLPSKACKLTDVFAAKAYSVAGQAASALRAMAILQVHQAKAQKQMHEDSTHPRLMQELHLATDFASWATKIKAMSTLPPHSSQQTAVRGRNAFPRISG</sequence>
<evidence type="ECO:0000256" key="1">
    <source>
        <dbReference type="SAM" id="MobiDB-lite"/>
    </source>
</evidence>
<comment type="caution">
    <text evidence="2">The sequence shown here is derived from an EMBL/GenBank/DDBJ whole genome shotgun (WGS) entry which is preliminary data.</text>
</comment>
<feature type="region of interest" description="Disordered" evidence="1">
    <location>
        <begin position="119"/>
        <end position="142"/>
    </location>
</feature>
<gene>
    <name evidence="2" type="ORF">M9458_013333</name>
</gene>
<evidence type="ECO:0000313" key="3">
    <source>
        <dbReference type="Proteomes" id="UP001529510"/>
    </source>
</evidence>